<organism evidence="2">
    <name type="scientific">Tanacetum cinerariifolium</name>
    <name type="common">Dalmatian daisy</name>
    <name type="synonym">Chrysanthemum cinerariifolium</name>
    <dbReference type="NCBI Taxonomy" id="118510"/>
    <lineage>
        <taxon>Eukaryota</taxon>
        <taxon>Viridiplantae</taxon>
        <taxon>Streptophyta</taxon>
        <taxon>Embryophyta</taxon>
        <taxon>Tracheophyta</taxon>
        <taxon>Spermatophyta</taxon>
        <taxon>Magnoliopsida</taxon>
        <taxon>eudicotyledons</taxon>
        <taxon>Gunneridae</taxon>
        <taxon>Pentapetalae</taxon>
        <taxon>asterids</taxon>
        <taxon>campanulids</taxon>
        <taxon>Asterales</taxon>
        <taxon>Asteraceae</taxon>
        <taxon>Asteroideae</taxon>
        <taxon>Anthemideae</taxon>
        <taxon>Anthemidinae</taxon>
        <taxon>Tanacetum</taxon>
    </lineage>
</organism>
<comment type="caution">
    <text evidence="2">The sequence shown here is derived from an EMBL/GenBank/DDBJ whole genome shotgun (WGS) entry which is preliminary data.</text>
</comment>
<proteinExistence type="predicted"/>
<feature type="non-terminal residue" evidence="2">
    <location>
        <position position="36"/>
    </location>
</feature>
<feature type="region of interest" description="Disordered" evidence="1">
    <location>
        <begin position="1"/>
        <end position="36"/>
    </location>
</feature>
<evidence type="ECO:0000256" key="1">
    <source>
        <dbReference type="SAM" id="MobiDB-lite"/>
    </source>
</evidence>
<protein>
    <submittedName>
        <fullName evidence="2">Uncharacterized protein</fullName>
    </submittedName>
</protein>
<dbReference type="AlphaFoldDB" id="A0A699XUV3"/>
<reference evidence="2" key="1">
    <citation type="journal article" date="2019" name="Sci. Rep.">
        <title>Draft genome of Tanacetum cinerariifolium, the natural source of mosquito coil.</title>
        <authorList>
            <person name="Yamashiro T."/>
            <person name="Shiraishi A."/>
            <person name="Satake H."/>
            <person name="Nakayama K."/>
        </authorList>
    </citation>
    <scope>NUCLEOTIDE SEQUENCE</scope>
</reference>
<dbReference type="EMBL" id="BKCJ011914948">
    <property type="protein sequence ID" value="GFD62160.1"/>
    <property type="molecule type" value="Genomic_DNA"/>
</dbReference>
<sequence length="36" mass="3954">MLEDKEGVAATRSEDDAPSKGRSMDEREAATERISD</sequence>
<evidence type="ECO:0000313" key="2">
    <source>
        <dbReference type="EMBL" id="GFD62160.1"/>
    </source>
</evidence>
<name>A0A699XUV3_TANCI</name>
<gene>
    <name evidence="2" type="ORF">Tci_934129</name>
</gene>
<accession>A0A699XUV3</accession>